<dbReference type="Pfam" id="PF00996">
    <property type="entry name" value="GDI"/>
    <property type="match status" value="1"/>
</dbReference>
<dbReference type="GO" id="GO:0005634">
    <property type="term" value="C:nucleus"/>
    <property type="evidence" value="ECO:0007669"/>
    <property type="project" value="TreeGrafter"/>
</dbReference>
<dbReference type="PANTHER" id="PTHR11787:SF4">
    <property type="entry name" value="CHM, RAB ESCORT PROTEIN 1"/>
    <property type="match status" value="1"/>
</dbReference>
<feature type="region of interest" description="Disordered" evidence="2">
    <location>
        <begin position="345"/>
        <end position="374"/>
    </location>
</feature>
<evidence type="ECO:0000313" key="3">
    <source>
        <dbReference type="EMBL" id="TFY55901.1"/>
    </source>
</evidence>
<feature type="region of interest" description="Disordered" evidence="2">
    <location>
        <begin position="516"/>
        <end position="556"/>
    </location>
</feature>
<dbReference type="InterPro" id="IPR036188">
    <property type="entry name" value="FAD/NAD-bd_sf"/>
</dbReference>
<dbReference type="InterPro" id="IPR018203">
    <property type="entry name" value="GDP_dissociation_inhibitor"/>
</dbReference>
<proteinExistence type="inferred from homology"/>
<dbReference type="Gene3D" id="3.50.50.60">
    <property type="entry name" value="FAD/NAD(P)-binding domain"/>
    <property type="match status" value="1"/>
</dbReference>
<dbReference type="EMBL" id="SEKV01000551">
    <property type="protein sequence ID" value="TFY55901.1"/>
    <property type="molecule type" value="Genomic_DNA"/>
</dbReference>
<evidence type="ECO:0000256" key="2">
    <source>
        <dbReference type="SAM" id="MobiDB-lite"/>
    </source>
</evidence>
<dbReference type="GO" id="GO:0005092">
    <property type="term" value="F:GDP-dissociation inhibitor activity"/>
    <property type="evidence" value="ECO:0007669"/>
    <property type="project" value="InterPro"/>
</dbReference>
<gene>
    <name evidence="3" type="ORF">EVJ58_g7963</name>
</gene>
<dbReference type="GO" id="GO:0005968">
    <property type="term" value="C:Rab-protein geranylgeranyltransferase complex"/>
    <property type="evidence" value="ECO:0007669"/>
    <property type="project" value="TreeGrafter"/>
</dbReference>
<reference evidence="3 4" key="1">
    <citation type="submission" date="2019-01" db="EMBL/GenBank/DDBJ databases">
        <title>Genome sequencing of the rare red list fungi Fomitopsis rosea.</title>
        <authorList>
            <person name="Buettner E."/>
            <person name="Kellner H."/>
        </authorList>
    </citation>
    <scope>NUCLEOTIDE SEQUENCE [LARGE SCALE GENOMIC DNA]</scope>
    <source>
        <strain evidence="3 4">DSM 105464</strain>
    </source>
</reference>
<dbReference type="GO" id="GO:0016192">
    <property type="term" value="P:vesicle-mediated transport"/>
    <property type="evidence" value="ECO:0007669"/>
    <property type="project" value="TreeGrafter"/>
</dbReference>
<dbReference type="SUPFAM" id="SSF51905">
    <property type="entry name" value="FAD/NAD(P)-binding domain"/>
    <property type="match status" value="1"/>
</dbReference>
<feature type="compositionally biased region" description="Low complexity" evidence="2">
    <location>
        <begin position="470"/>
        <end position="482"/>
    </location>
</feature>
<dbReference type="STRING" id="34475.A0A4Y9Y3B8"/>
<feature type="compositionally biased region" description="Acidic residues" evidence="2">
    <location>
        <begin position="529"/>
        <end position="539"/>
    </location>
</feature>
<feature type="compositionally biased region" description="Acidic residues" evidence="2">
    <location>
        <begin position="359"/>
        <end position="368"/>
    </location>
</feature>
<protein>
    <recommendedName>
        <fullName evidence="5">FAD/NAD(P)-binding domain-containing protein</fullName>
    </recommendedName>
</protein>
<dbReference type="Proteomes" id="UP000298390">
    <property type="component" value="Unassembled WGS sequence"/>
</dbReference>
<evidence type="ECO:0000256" key="1">
    <source>
        <dbReference type="ARBA" id="ARBA00005593"/>
    </source>
</evidence>
<feature type="region of interest" description="Disordered" evidence="2">
    <location>
        <begin position="470"/>
        <end position="497"/>
    </location>
</feature>
<comment type="caution">
    <text evidence="3">The sequence shown here is derived from an EMBL/GenBank/DDBJ whole genome shotgun (WGS) entry which is preliminary data.</text>
</comment>
<sequence>MDVDVVVLGSGLTESIAAAALSKAGYKVAHLDVNPYYGGDNASLTADELVSWADERAAAGPSNPSYASAQRTKFTSISRSGSTLPQSRQYSISLSPAIIPSVGPLIDALIASGVSRYGGFKLLEKVAIYTGPGSVKPVPGSKEDVFKSKELSLLDKRRLMRFLMFAAGDFEGKKEFEGKEHTPFVQFLHQVFSLDGQTAAAIAYALAFCVSAAEPTLPALQRIRKYLRSTGRYGPSPFLVGHYGGLGEIAQGFCRTAAVSGAAYILAHNVFSIEIPSQSEEGRKYKIILEGLDESLTCDLLIASSGYPLPEFPRAVTNDSTDNESSNIHPIARAIVVVDRPLSFSSPEVPPASTASDAEGADTEEEEQTPQKQELDTALLVFPPSSLEGGSSVAVASVLVTGEGSISAPKGKWVLYLSLPLLEQTTRSAEALLRPYVDATLSLTVPDSASPTSTQPLFTLFYIEHPDLHPSSSAASEAQSPSVLAPPRSSTLLPEQADSATTNAEALFWKAVSALKAAGRRPKRRTGEGEEEGEEEVEVEGFWPPLDIVDDPEEDW</sequence>
<organism evidence="3 4">
    <name type="scientific">Rhodofomes roseus</name>
    <dbReference type="NCBI Taxonomy" id="34475"/>
    <lineage>
        <taxon>Eukaryota</taxon>
        <taxon>Fungi</taxon>
        <taxon>Dikarya</taxon>
        <taxon>Basidiomycota</taxon>
        <taxon>Agaricomycotina</taxon>
        <taxon>Agaricomycetes</taxon>
        <taxon>Polyporales</taxon>
        <taxon>Rhodofomes</taxon>
    </lineage>
</organism>
<feature type="compositionally biased region" description="Polar residues" evidence="2">
    <location>
        <begin position="488"/>
        <end position="497"/>
    </location>
</feature>
<dbReference type="GO" id="GO:0005829">
    <property type="term" value="C:cytosol"/>
    <property type="evidence" value="ECO:0007669"/>
    <property type="project" value="TreeGrafter"/>
</dbReference>
<name>A0A4Y9Y3B8_9APHY</name>
<dbReference type="PANTHER" id="PTHR11787">
    <property type="entry name" value="RAB GDP-DISSOCIATION INHIBITOR"/>
    <property type="match status" value="1"/>
</dbReference>
<comment type="similarity">
    <text evidence="1">Belongs to the Rab GDI family.</text>
</comment>
<dbReference type="Gene3D" id="3.30.519.10">
    <property type="entry name" value="Guanine Nucleotide Dissociation Inhibitor, domain 2"/>
    <property type="match status" value="1"/>
</dbReference>
<evidence type="ECO:0008006" key="5">
    <source>
        <dbReference type="Google" id="ProtNLM"/>
    </source>
</evidence>
<dbReference type="AlphaFoldDB" id="A0A4Y9Y3B8"/>
<dbReference type="Gene3D" id="1.10.405.10">
    <property type="entry name" value="Guanine Nucleotide Dissociation Inhibitor, domain 1"/>
    <property type="match status" value="1"/>
</dbReference>
<dbReference type="PRINTS" id="PR00891">
    <property type="entry name" value="RABGDIREP"/>
</dbReference>
<accession>A0A4Y9Y3B8</accession>
<dbReference type="GO" id="GO:0007264">
    <property type="term" value="P:small GTPase-mediated signal transduction"/>
    <property type="evidence" value="ECO:0007669"/>
    <property type="project" value="InterPro"/>
</dbReference>
<evidence type="ECO:0000313" key="4">
    <source>
        <dbReference type="Proteomes" id="UP000298390"/>
    </source>
</evidence>